<evidence type="ECO:0000313" key="9">
    <source>
        <dbReference type="EMBL" id="OBZ83754.1"/>
    </source>
</evidence>
<feature type="region of interest" description="Disordered" evidence="7">
    <location>
        <begin position="29"/>
        <end position="62"/>
    </location>
</feature>
<dbReference type="GO" id="GO:0004712">
    <property type="term" value="F:protein serine/threonine/tyrosine kinase activity"/>
    <property type="evidence" value="ECO:0007669"/>
    <property type="project" value="TreeGrafter"/>
</dbReference>
<dbReference type="GO" id="GO:0033316">
    <property type="term" value="P:meiotic spindle assembly checkpoint signaling"/>
    <property type="evidence" value="ECO:0007669"/>
    <property type="project" value="TreeGrafter"/>
</dbReference>
<keyword evidence="2" id="KW-0808">Transferase</keyword>
<comment type="caution">
    <text evidence="9">The sequence shown here is derived from an EMBL/GenBank/DDBJ whole genome shotgun (WGS) entry which is preliminary data.</text>
</comment>
<dbReference type="Proteomes" id="UP000093000">
    <property type="component" value="Unassembled WGS sequence"/>
</dbReference>
<evidence type="ECO:0000256" key="4">
    <source>
        <dbReference type="ARBA" id="ARBA00022777"/>
    </source>
</evidence>
<feature type="compositionally biased region" description="Polar residues" evidence="7">
    <location>
        <begin position="222"/>
        <end position="235"/>
    </location>
</feature>
<evidence type="ECO:0000256" key="7">
    <source>
        <dbReference type="SAM" id="MobiDB-lite"/>
    </source>
</evidence>
<dbReference type="GO" id="GO:0004674">
    <property type="term" value="F:protein serine/threonine kinase activity"/>
    <property type="evidence" value="ECO:0007669"/>
    <property type="project" value="UniProtKB-KW"/>
</dbReference>
<proteinExistence type="predicted"/>
<evidence type="ECO:0000256" key="3">
    <source>
        <dbReference type="ARBA" id="ARBA00022741"/>
    </source>
</evidence>
<reference evidence="9 10" key="1">
    <citation type="submission" date="2016-03" db="EMBL/GenBank/DDBJ databases">
        <title>Choanephora cucurbitarum.</title>
        <authorList>
            <person name="Min B."/>
            <person name="Park H."/>
            <person name="Park J.-H."/>
            <person name="Shin H.-D."/>
            <person name="Choi I.-G."/>
        </authorList>
    </citation>
    <scope>NUCLEOTIDE SEQUENCE [LARGE SCALE GENOMIC DNA]</scope>
    <source>
        <strain evidence="9 10">KUS-F28377</strain>
    </source>
</reference>
<dbReference type="GO" id="GO:0007059">
    <property type="term" value="P:chromosome segregation"/>
    <property type="evidence" value="ECO:0007669"/>
    <property type="project" value="TreeGrafter"/>
</dbReference>
<dbReference type="InterPro" id="IPR011009">
    <property type="entry name" value="Kinase-like_dom_sf"/>
</dbReference>
<dbReference type="AlphaFoldDB" id="A0A1C7N8S7"/>
<dbReference type="InParanoid" id="A0A1C7N8S7"/>
<keyword evidence="1" id="KW-0723">Serine/threonine-protein kinase</keyword>
<feature type="compositionally biased region" description="Basic and acidic residues" evidence="7">
    <location>
        <begin position="179"/>
        <end position="197"/>
    </location>
</feature>
<dbReference type="GO" id="GO:0005524">
    <property type="term" value="F:ATP binding"/>
    <property type="evidence" value="ECO:0007669"/>
    <property type="project" value="UniProtKB-UniRule"/>
</dbReference>
<evidence type="ECO:0000256" key="2">
    <source>
        <dbReference type="ARBA" id="ARBA00022679"/>
    </source>
</evidence>
<feature type="compositionally biased region" description="Basic and acidic residues" evidence="7">
    <location>
        <begin position="236"/>
        <end position="248"/>
    </location>
</feature>
<dbReference type="STRING" id="101091.A0A1C7N8S7"/>
<dbReference type="FunFam" id="1.10.510.10:FF:000224">
    <property type="entry name" value="serine/threonine-protein kinase mph1 isoform X1"/>
    <property type="match status" value="1"/>
</dbReference>
<dbReference type="PANTHER" id="PTHR22974:SF21">
    <property type="entry name" value="DUAL SPECIFICITY PROTEIN KINASE TTK"/>
    <property type="match status" value="1"/>
</dbReference>
<dbReference type="Gene3D" id="3.30.200.20">
    <property type="entry name" value="Phosphorylase Kinase, domain 1"/>
    <property type="match status" value="1"/>
</dbReference>
<dbReference type="SMART" id="SM00220">
    <property type="entry name" value="S_TKc"/>
    <property type="match status" value="1"/>
</dbReference>
<dbReference type="SUPFAM" id="SSF56112">
    <property type="entry name" value="Protein kinase-like (PK-like)"/>
    <property type="match status" value="1"/>
</dbReference>
<organism evidence="9 10">
    <name type="scientific">Choanephora cucurbitarum</name>
    <dbReference type="NCBI Taxonomy" id="101091"/>
    <lineage>
        <taxon>Eukaryota</taxon>
        <taxon>Fungi</taxon>
        <taxon>Fungi incertae sedis</taxon>
        <taxon>Mucoromycota</taxon>
        <taxon>Mucoromycotina</taxon>
        <taxon>Mucoromycetes</taxon>
        <taxon>Mucorales</taxon>
        <taxon>Mucorineae</taxon>
        <taxon>Choanephoraceae</taxon>
        <taxon>Choanephoroideae</taxon>
        <taxon>Choanephora</taxon>
    </lineage>
</organism>
<feature type="domain" description="Protein kinase" evidence="8">
    <location>
        <begin position="256"/>
        <end position="532"/>
    </location>
</feature>
<keyword evidence="10" id="KW-1185">Reference proteome</keyword>
<dbReference type="EMBL" id="LUGH01000609">
    <property type="protein sequence ID" value="OBZ83754.1"/>
    <property type="molecule type" value="Genomic_DNA"/>
</dbReference>
<dbReference type="PANTHER" id="PTHR22974">
    <property type="entry name" value="MIXED LINEAGE PROTEIN KINASE"/>
    <property type="match status" value="1"/>
</dbReference>
<dbReference type="GO" id="GO:0005634">
    <property type="term" value="C:nucleus"/>
    <property type="evidence" value="ECO:0007669"/>
    <property type="project" value="TreeGrafter"/>
</dbReference>
<dbReference type="GO" id="GO:0034501">
    <property type="term" value="P:protein localization to kinetochore"/>
    <property type="evidence" value="ECO:0007669"/>
    <property type="project" value="TreeGrafter"/>
</dbReference>
<feature type="region of interest" description="Disordered" evidence="7">
    <location>
        <begin position="179"/>
        <end position="248"/>
    </location>
</feature>
<feature type="compositionally biased region" description="Polar residues" evidence="7">
    <location>
        <begin position="130"/>
        <end position="146"/>
    </location>
</feature>
<keyword evidence="3 6" id="KW-0547">Nucleotide-binding</keyword>
<feature type="binding site" evidence="6">
    <location>
        <position position="285"/>
    </location>
    <ligand>
        <name>ATP</name>
        <dbReference type="ChEBI" id="CHEBI:30616"/>
    </ligand>
</feature>
<dbReference type="InterPro" id="IPR017441">
    <property type="entry name" value="Protein_kinase_ATP_BS"/>
</dbReference>
<evidence type="ECO:0000313" key="10">
    <source>
        <dbReference type="Proteomes" id="UP000093000"/>
    </source>
</evidence>
<protein>
    <submittedName>
        <fullName evidence="9">Serine/threonine-protein kinase mph1</fullName>
    </submittedName>
</protein>
<dbReference type="OrthoDB" id="20524at2759"/>
<evidence type="ECO:0000256" key="5">
    <source>
        <dbReference type="ARBA" id="ARBA00022840"/>
    </source>
</evidence>
<gene>
    <name evidence="9" type="primary">mph1_0</name>
    <name evidence="9" type="ORF">A0J61_08195</name>
</gene>
<dbReference type="PROSITE" id="PS00107">
    <property type="entry name" value="PROTEIN_KINASE_ATP"/>
    <property type="match status" value="1"/>
</dbReference>
<dbReference type="GO" id="GO:0007094">
    <property type="term" value="P:mitotic spindle assembly checkpoint signaling"/>
    <property type="evidence" value="ECO:0007669"/>
    <property type="project" value="TreeGrafter"/>
</dbReference>
<dbReference type="PROSITE" id="PS00108">
    <property type="entry name" value="PROTEIN_KINASE_ST"/>
    <property type="match status" value="1"/>
</dbReference>
<dbReference type="FunFam" id="3.30.200.20:FF:000131">
    <property type="entry name" value="Dual specificity protein kinase TTK"/>
    <property type="match status" value="1"/>
</dbReference>
<evidence type="ECO:0000256" key="1">
    <source>
        <dbReference type="ARBA" id="ARBA00022527"/>
    </source>
</evidence>
<dbReference type="InterPro" id="IPR008271">
    <property type="entry name" value="Ser/Thr_kinase_AS"/>
</dbReference>
<dbReference type="InterPro" id="IPR000719">
    <property type="entry name" value="Prot_kinase_dom"/>
</dbReference>
<name>A0A1C7N8S7_9FUNG</name>
<dbReference type="Gene3D" id="1.10.510.10">
    <property type="entry name" value="Transferase(Phosphotransferase) domain 1"/>
    <property type="match status" value="1"/>
</dbReference>
<feature type="compositionally biased region" description="Polar residues" evidence="7">
    <location>
        <begin position="199"/>
        <end position="209"/>
    </location>
</feature>
<evidence type="ECO:0000259" key="8">
    <source>
        <dbReference type="PROSITE" id="PS50011"/>
    </source>
</evidence>
<keyword evidence="4 9" id="KW-0418">Kinase</keyword>
<keyword evidence="5 6" id="KW-0067">ATP-binding</keyword>
<feature type="region of interest" description="Disordered" evidence="7">
    <location>
        <begin position="117"/>
        <end position="151"/>
    </location>
</feature>
<dbReference type="PROSITE" id="PS50011">
    <property type="entry name" value="PROTEIN_KINASE_DOM"/>
    <property type="match status" value="1"/>
</dbReference>
<dbReference type="Pfam" id="PF00069">
    <property type="entry name" value="Pkinase"/>
    <property type="match status" value="1"/>
</dbReference>
<sequence length="535" mass="61089">MSKHTESFTSRDSDMSEYDILNASSEILTLLGQDSEDEDDGPPRVSSMEFDPVEFNSQFGKSPLSLKEESIKMDSIQYYVSPIRTNDYQENTYPRNVRRKLSSPNVSSIPAQFNLPISAHNSPVKRSPSIGPSTPFTDSAHSTPPSFNEGLLKREGEQDTMSLERNVSSLHIALESKKYTRSIHDRRSDSSMDHHYDQYSPQKQSPSLKRSTDEFAIPSIKPSLSKQQNAFSQYKKQSEDVPPREGDLMTVNDHHYTIIKEIGRGASGKVYQVFSSEFNEIFALKWVELKKPEDRQNLIEEIELLSSLGTDENIVTLLDHHISPTVILMVMELGEMDLANLLHRQKKKKWDINFIRYFWNQMLKCVDKIHQNQIVHSDLKPANFVLVKGYLKLIDFGIAKRVADDSTRIIRDTQIGTLNYMSPEALMDMNAGRSDAESLMRLGRPSDVWSLGCILYQMVYGHTPFFSLSVPQKIVHIPNRQFKIPFHPTTKSGIDNQTVQVPIILIQLLERCLDRTPALRPTLQELMTHPFVNTV</sequence>
<dbReference type="FunCoup" id="A0A1C7N8S7">
    <property type="interactions" value="214"/>
</dbReference>
<dbReference type="GO" id="GO:0000776">
    <property type="term" value="C:kinetochore"/>
    <property type="evidence" value="ECO:0007669"/>
    <property type="project" value="TreeGrafter"/>
</dbReference>
<accession>A0A1C7N8S7</accession>
<evidence type="ECO:0000256" key="6">
    <source>
        <dbReference type="PROSITE-ProRule" id="PRU10141"/>
    </source>
</evidence>